<dbReference type="KEGG" id="oih:OB0682"/>
<dbReference type="GO" id="GO:0003824">
    <property type="term" value="F:catalytic activity"/>
    <property type="evidence" value="ECO:0007669"/>
    <property type="project" value="InterPro"/>
</dbReference>
<evidence type="ECO:0000256" key="2">
    <source>
        <dbReference type="RuleBase" id="RU003707"/>
    </source>
</evidence>
<evidence type="ECO:0000313" key="4">
    <source>
        <dbReference type="EMBL" id="BAC12638.1"/>
    </source>
</evidence>
<dbReference type="InterPro" id="IPR029045">
    <property type="entry name" value="ClpP/crotonase-like_dom_sf"/>
</dbReference>
<evidence type="ECO:0000256" key="1">
    <source>
        <dbReference type="ARBA" id="ARBA00005254"/>
    </source>
</evidence>
<reference evidence="4 5" key="1">
    <citation type="journal article" date="2001" name="FEMS Microbiol. Lett.">
        <title>Oceanobacillus iheyensis gen. nov., sp. nov., a deep-sea extremely halotolerant and alkaliphilic species isolated from a depth of 1050 m on the Iheya Ridge.</title>
        <authorList>
            <person name="Lu J."/>
            <person name="Nogi Y."/>
            <person name="Takami H."/>
        </authorList>
    </citation>
    <scope>NUCLEOTIDE SEQUENCE [LARGE SCALE GENOMIC DNA]</scope>
    <source>
        <strain evidence="5">DSM 14371 / CIP 107618 / JCM 11309 / KCTC 3954 / HTE831</strain>
    </source>
</reference>
<dbReference type="eggNOG" id="COG1024">
    <property type="taxonomic scope" value="Bacteria"/>
</dbReference>
<dbReference type="EMBL" id="BA000028">
    <property type="protein sequence ID" value="BAC12638.1"/>
    <property type="molecule type" value="Genomic_DNA"/>
</dbReference>
<gene>
    <name evidence="4" type="ordered locus">OB0682</name>
</gene>
<proteinExistence type="inferred from homology"/>
<protein>
    <submittedName>
        <fullName evidence="4">Enoyl CoA hydratase</fullName>
    </submittedName>
</protein>
<dbReference type="HOGENOM" id="CLU_009834_7_2_9"/>
<sequence length="269" mass="29612">MSEFTYEDVIVEIQENVMYITLNRPDRLNAFSPEMILGLKEALTEANANDRVKAIVIKGAGRAFSAGGDVKTMGVKDPIHTYDHIGKLNELIIQMNNLEKPIIAAVHGYAAGAGFNLALASDLIVATEGSNFILSFSKVGLISDGGGLYFLPRLIGPYLAKELFFNAEPITVEKAHTLGIVNQIYTEEQFDVEVEKFASNIASGPSYAYGFIKKLTNLSLTSNLSEILEQERITQATMVTTEDHAEGVRAFKEKRNPQFGKNESKERSQ</sequence>
<dbReference type="InterPro" id="IPR001753">
    <property type="entry name" value="Enoyl-CoA_hydra/iso"/>
</dbReference>
<dbReference type="SUPFAM" id="SSF52096">
    <property type="entry name" value="ClpP/crotonase"/>
    <property type="match status" value="1"/>
</dbReference>
<dbReference type="InterPro" id="IPR018376">
    <property type="entry name" value="Enoyl-CoA_hyd/isom_CS"/>
</dbReference>
<dbReference type="OrthoDB" id="9787660at2"/>
<accession>Q8ESF7</accession>
<dbReference type="Gene3D" id="1.10.12.10">
    <property type="entry name" value="Lyase 2-enoyl-coa Hydratase, Chain A, domain 2"/>
    <property type="match status" value="1"/>
</dbReference>
<dbReference type="PANTHER" id="PTHR43459">
    <property type="entry name" value="ENOYL-COA HYDRATASE"/>
    <property type="match status" value="1"/>
</dbReference>
<dbReference type="PhylomeDB" id="Q8ESF7"/>
<comment type="similarity">
    <text evidence="1 2">Belongs to the enoyl-CoA hydratase/isomerase family.</text>
</comment>
<keyword evidence="5" id="KW-1185">Reference proteome</keyword>
<name>Q8ESF7_OCEIH</name>
<dbReference type="RefSeq" id="WP_011065090.1">
    <property type="nucleotide sequence ID" value="NC_004193.1"/>
</dbReference>
<dbReference type="PROSITE" id="PS00166">
    <property type="entry name" value="ENOYL_COA_HYDRATASE"/>
    <property type="match status" value="1"/>
</dbReference>
<dbReference type="CDD" id="cd06558">
    <property type="entry name" value="crotonase-like"/>
    <property type="match status" value="1"/>
</dbReference>
<feature type="region of interest" description="Disordered" evidence="3">
    <location>
        <begin position="247"/>
        <end position="269"/>
    </location>
</feature>
<dbReference type="PANTHER" id="PTHR43459:SF1">
    <property type="entry name" value="EG:BACN32G11.4 PROTEIN"/>
    <property type="match status" value="1"/>
</dbReference>
<dbReference type="STRING" id="221109.gene:10732903"/>
<dbReference type="Proteomes" id="UP000000822">
    <property type="component" value="Chromosome"/>
</dbReference>
<reference evidence="4 5" key="2">
    <citation type="journal article" date="2002" name="Nucleic Acids Res.">
        <title>Genome sequence of Oceanobacillus iheyensis isolated from the Iheya Ridge and its unexpected adaptive capabilities to extreme environments.</title>
        <authorList>
            <person name="Takami H."/>
            <person name="Takaki Y."/>
            <person name="Uchiyama I."/>
        </authorList>
    </citation>
    <scope>NUCLEOTIDE SEQUENCE [LARGE SCALE GENOMIC DNA]</scope>
    <source>
        <strain evidence="5">DSM 14371 / CIP 107618 / JCM 11309 / KCTC 3954 / HTE831</strain>
    </source>
</reference>
<dbReference type="Pfam" id="PF00378">
    <property type="entry name" value="ECH_1"/>
    <property type="match status" value="1"/>
</dbReference>
<evidence type="ECO:0000256" key="3">
    <source>
        <dbReference type="SAM" id="MobiDB-lite"/>
    </source>
</evidence>
<evidence type="ECO:0000313" key="5">
    <source>
        <dbReference type="Proteomes" id="UP000000822"/>
    </source>
</evidence>
<dbReference type="AlphaFoldDB" id="Q8ESF7"/>
<organism evidence="4 5">
    <name type="scientific">Oceanobacillus iheyensis (strain DSM 14371 / CIP 107618 / JCM 11309 / KCTC 3954 / HTE831)</name>
    <dbReference type="NCBI Taxonomy" id="221109"/>
    <lineage>
        <taxon>Bacteria</taxon>
        <taxon>Bacillati</taxon>
        <taxon>Bacillota</taxon>
        <taxon>Bacilli</taxon>
        <taxon>Bacillales</taxon>
        <taxon>Bacillaceae</taxon>
        <taxon>Oceanobacillus</taxon>
    </lineage>
</organism>
<dbReference type="InterPro" id="IPR014748">
    <property type="entry name" value="Enoyl-CoA_hydra_C"/>
</dbReference>
<dbReference type="Gene3D" id="3.90.226.10">
    <property type="entry name" value="2-enoyl-CoA Hydratase, Chain A, domain 1"/>
    <property type="match status" value="1"/>
</dbReference>